<sequence length="94" mass="9903">MRRLFVISSIITLALAGSALAQASMGMDSSGRFDGSPPIGTSLGTDQADSGLSIPLDSFETNSTSYSAPVYVPRCGHYQRNSANRNAQACDTNR</sequence>
<organism evidence="3 4">
    <name type="scientific">Rhizobium grahamii</name>
    <dbReference type="NCBI Taxonomy" id="1120045"/>
    <lineage>
        <taxon>Bacteria</taxon>
        <taxon>Pseudomonadati</taxon>
        <taxon>Pseudomonadota</taxon>
        <taxon>Alphaproteobacteria</taxon>
        <taxon>Hyphomicrobiales</taxon>
        <taxon>Rhizobiaceae</taxon>
        <taxon>Rhizobium/Agrobacterium group</taxon>
        <taxon>Rhizobium</taxon>
    </lineage>
</organism>
<dbReference type="KEGG" id="rgr:FZ934_19915"/>
<accession>A0A5Q0CB26</accession>
<evidence type="ECO:0000256" key="2">
    <source>
        <dbReference type="SAM" id="SignalP"/>
    </source>
</evidence>
<reference evidence="3 4" key="1">
    <citation type="submission" date="2019-08" db="EMBL/GenBank/DDBJ databases">
        <title>Prosopis cineraria nodule microbiome.</title>
        <authorList>
            <person name="Ali R."/>
            <person name="Chaluvadi S.R."/>
            <person name="Wang X."/>
        </authorList>
    </citation>
    <scope>NUCLEOTIDE SEQUENCE [LARGE SCALE GENOMIC DNA]</scope>
    <source>
        <strain evidence="3 4">BG7</strain>
        <plasmid evidence="3 4">unnamed</plasmid>
    </source>
</reference>
<dbReference type="EMBL" id="CP043499">
    <property type="protein sequence ID" value="QFY62652.1"/>
    <property type="molecule type" value="Genomic_DNA"/>
</dbReference>
<feature type="region of interest" description="Disordered" evidence="1">
    <location>
        <begin position="26"/>
        <end position="54"/>
    </location>
</feature>
<dbReference type="Proteomes" id="UP000326881">
    <property type="component" value="Plasmid unnamed"/>
</dbReference>
<dbReference type="OrthoDB" id="8390437at2"/>
<dbReference type="AlphaFoldDB" id="A0A5Q0CB26"/>
<evidence type="ECO:0000313" key="3">
    <source>
        <dbReference type="EMBL" id="QFY62652.1"/>
    </source>
</evidence>
<evidence type="ECO:0000313" key="4">
    <source>
        <dbReference type="Proteomes" id="UP000326881"/>
    </source>
</evidence>
<name>A0A5Q0CB26_9HYPH</name>
<geneLocation type="plasmid" evidence="3 4">
    <name>unnamed</name>
</geneLocation>
<dbReference type="RefSeq" id="WP_153272640.1">
    <property type="nucleotide sequence ID" value="NZ_CP043499.1"/>
</dbReference>
<keyword evidence="2" id="KW-0732">Signal</keyword>
<keyword evidence="4" id="KW-1185">Reference proteome</keyword>
<evidence type="ECO:0000256" key="1">
    <source>
        <dbReference type="SAM" id="MobiDB-lite"/>
    </source>
</evidence>
<gene>
    <name evidence="3" type="ORF">FZ934_19915</name>
</gene>
<feature type="chain" id="PRO_5024883509" evidence="2">
    <location>
        <begin position="24"/>
        <end position="94"/>
    </location>
</feature>
<protein>
    <submittedName>
        <fullName evidence="3">Uncharacterized protein</fullName>
    </submittedName>
</protein>
<feature type="signal peptide" evidence="2">
    <location>
        <begin position="1"/>
        <end position="23"/>
    </location>
</feature>
<keyword evidence="3" id="KW-0614">Plasmid</keyword>
<proteinExistence type="predicted"/>